<dbReference type="SUPFAM" id="SSF47323">
    <property type="entry name" value="Anticodon-binding domain of a subclass of class I aminoacyl-tRNA synthetases"/>
    <property type="match status" value="1"/>
</dbReference>
<dbReference type="Gene3D" id="1.10.730.10">
    <property type="entry name" value="Isoleucyl-tRNA Synthetase, Domain 1"/>
    <property type="match status" value="1"/>
</dbReference>
<evidence type="ECO:0000256" key="3">
    <source>
        <dbReference type="ARBA" id="ARBA00022741"/>
    </source>
</evidence>
<dbReference type="EMBL" id="FUWS01000005">
    <property type="protein sequence ID" value="SKA00644.1"/>
    <property type="molecule type" value="Genomic_DNA"/>
</dbReference>
<evidence type="ECO:0000256" key="5">
    <source>
        <dbReference type="ARBA" id="ARBA00049339"/>
    </source>
</evidence>
<evidence type="ECO:0000259" key="7">
    <source>
        <dbReference type="SMART" id="SM01016"/>
    </source>
</evidence>
<dbReference type="Pfam" id="PF05746">
    <property type="entry name" value="DALR_1"/>
    <property type="match status" value="1"/>
</dbReference>
<dbReference type="InterPro" id="IPR001278">
    <property type="entry name" value="Arg-tRNA-ligase"/>
</dbReference>
<dbReference type="EC" id="6.1.1.19" evidence="1"/>
<dbReference type="InterPro" id="IPR008909">
    <property type="entry name" value="DALR_anticod-bd"/>
</dbReference>
<dbReference type="GO" id="GO:0005737">
    <property type="term" value="C:cytoplasm"/>
    <property type="evidence" value="ECO:0007669"/>
    <property type="project" value="InterPro"/>
</dbReference>
<dbReference type="OrthoDB" id="9803211at2"/>
<dbReference type="InterPro" id="IPR036695">
    <property type="entry name" value="Arg-tRNA-synth_N_sf"/>
</dbReference>
<dbReference type="GO" id="GO:0004814">
    <property type="term" value="F:arginine-tRNA ligase activity"/>
    <property type="evidence" value="ECO:0007669"/>
    <property type="project" value="UniProtKB-EC"/>
</dbReference>
<keyword evidence="8" id="KW-0030">Aminoacyl-tRNA synthetase</keyword>
<reference evidence="8 9" key="1">
    <citation type="submission" date="2017-02" db="EMBL/GenBank/DDBJ databases">
        <authorList>
            <person name="Peterson S.W."/>
        </authorList>
    </citation>
    <scope>NUCLEOTIDE SEQUENCE [LARGE SCALE GENOMIC DNA]</scope>
    <source>
        <strain evidence="8 9">DSM 45154</strain>
    </source>
</reference>
<dbReference type="GO" id="GO:0006420">
    <property type="term" value="P:arginyl-tRNA aminoacylation"/>
    <property type="evidence" value="ECO:0007669"/>
    <property type="project" value="InterPro"/>
</dbReference>
<evidence type="ECO:0000313" key="9">
    <source>
        <dbReference type="Proteomes" id="UP000190637"/>
    </source>
</evidence>
<dbReference type="SUPFAM" id="SSF55190">
    <property type="entry name" value="Arginyl-tRNA synthetase (ArgRS), N-terminal 'additional' domain"/>
    <property type="match status" value="1"/>
</dbReference>
<evidence type="ECO:0000256" key="2">
    <source>
        <dbReference type="ARBA" id="ARBA00022598"/>
    </source>
</evidence>
<dbReference type="Proteomes" id="UP000190637">
    <property type="component" value="Unassembled WGS sequence"/>
</dbReference>
<organism evidence="8 9">
    <name type="scientific">Marinactinospora thermotolerans DSM 45154</name>
    <dbReference type="NCBI Taxonomy" id="1122192"/>
    <lineage>
        <taxon>Bacteria</taxon>
        <taxon>Bacillati</taxon>
        <taxon>Actinomycetota</taxon>
        <taxon>Actinomycetes</taxon>
        <taxon>Streptosporangiales</taxon>
        <taxon>Nocardiopsidaceae</taxon>
        <taxon>Marinactinospora</taxon>
    </lineage>
</organism>
<dbReference type="PANTHER" id="PTHR11956">
    <property type="entry name" value="ARGINYL-TRNA SYNTHETASE"/>
    <property type="match status" value="1"/>
</dbReference>
<gene>
    <name evidence="8" type="ORF">SAMN02745673_02122</name>
</gene>
<comment type="catalytic activity">
    <reaction evidence="5">
        <text>tRNA(Arg) + L-arginine + ATP = L-arginyl-tRNA(Arg) + AMP + diphosphate</text>
        <dbReference type="Rhea" id="RHEA:20301"/>
        <dbReference type="Rhea" id="RHEA-COMP:9658"/>
        <dbReference type="Rhea" id="RHEA-COMP:9673"/>
        <dbReference type="ChEBI" id="CHEBI:30616"/>
        <dbReference type="ChEBI" id="CHEBI:32682"/>
        <dbReference type="ChEBI" id="CHEBI:33019"/>
        <dbReference type="ChEBI" id="CHEBI:78442"/>
        <dbReference type="ChEBI" id="CHEBI:78513"/>
        <dbReference type="ChEBI" id="CHEBI:456215"/>
        <dbReference type="EC" id="6.1.1.19"/>
    </reaction>
</comment>
<dbReference type="InterPro" id="IPR009080">
    <property type="entry name" value="tRNAsynth_Ia_anticodon-bd"/>
</dbReference>
<dbReference type="GO" id="GO:0005524">
    <property type="term" value="F:ATP binding"/>
    <property type="evidence" value="ECO:0007669"/>
    <property type="project" value="UniProtKB-KW"/>
</dbReference>
<proteinExistence type="predicted"/>
<evidence type="ECO:0000313" key="8">
    <source>
        <dbReference type="EMBL" id="SKA00644.1"/>
    </source>
</evidence>
<accession>A0A1T4QAD5</accession>
<dbReference type="AlphaFoldDB" id="A0A1T4QAD5"/>
<dbReference type="Pfam" id="PF03485">
    <property type="entry name" value="Arg_tRNA_synt_N"/>
    <property type="match status" value="1"/>
</dbReference>
<evidence type="ECO:0000259" key="6">
    <source>
        <dbReference type="SMART" id="SM00836"/>
    </source>
</evidence>
<dbReference type="PANTHER" id="PTHR11956:SF5">
    <property type="entry name" value="ARGININE--TRNA LIGASE, CYTOPLASMIC"/>
    <property type="match status" value="1"/>
</dbReference>
<keyword evidence="4" id="KW-0067">ATP-binding</keyword>
<dbReference type="STRING" id="1122192.SAMN02745673_02122"/>
<feature type="domain" description="DALR anticodon binding" evidence="6">
    <location>
        <begin position="260"/>
        <end position="396"/>
    </location>
</feature>
<evidence type="ECO:0000256" key="4">
    <source>
        <dbReference type="ARBA" id="ARBA00022840"/>
    </source>
</evidence>
<evidence type="ECO:0000256" key="1">
    <source>
        <dbReference type="ARBA" id="ARBA00012837"/>
    </source>
</evidence>
<keyword evidence="2" id="KW-0436">Ligase</keyword>
<name>A0A1T4QAD5_9ACTN</name>
<dbReference type="SMART" id="SM01016">
    <property type="entry name" value="Arg_tRNA_synt_N"/>
    <property type="match status" value="1"/>
</dbReference>
<dbReference type="Gene3D" id="3.30.1360.70">
    <property type="entry name" value="Arginyl tRNA synthetase N-terminal domain"/>
    <property type="match status" value="1"/>
</dbReference>
<sequence length="396" mass="39885">MTPRRLDALLRAACAAATGLDADGLPAADPRRVPPERPGDYATALPMRLAGPLGRPARDVAADLAAELRTRPHVTAAVVDGPGFVNVSLTAVSRVSLLAAAAEDGMAYLAGAPLAEMTTGPAAAAWAASALDRAETVAAARDWARADARRRIALAAAGVSAAPRPGASPCPARRDPAAPVAAVGEGGWRDPLFGAVDVATEAARLLAVTGEASARVAFCRSLPERPRPGEETGPGLPALPTADAPGLWARHGGGNPAFAVRYAHAHARTTLEVWAPALGLPPAGHPFPAGPDVVADLSAPPAAALVGALFDGPGTLATAARRSEPHILVRYLEGLAAAYHEWRESCDVVLGESGGATASDDARGEVTAARLGACAAVAGVLRAGLSLIGVAAPTRL</sequence>
<keyword evidence="3" id="KW-0547">Nucleotide-binding</keyword>
<dbReference type="InterPro" id="IPR005148">
    <property type="entry name" value="Arg-tRNA-synth_N"/>
</dbReference>
<protein>
    <recommendedName>
        <fullName evidence="1">arginine--tRNA ligase</fullName>
        <ecNumber evidence="1">6.1.1.19</ecNumber>
    </recommendedName>
</protein>
<keyword evidence="9" id="KW-1185">Reference proteome</keyword>
<feature type="domain" description="Arginyl tRNA synthetase N-terminal" evidence="7">
    <location>
        <begin position="4"/>
        <end position="89"/>
    </location>
</feature>
<dbReference type="SMART" id="SM00836">
    <property type="entry name" value="DALR_1"/>
    <property type="match status" value="1"/>
</dbReference>
<dbReference type="RefSeq" id="WP_078761471.1">
    <property type="nucleotide sequence ID" value="NZ_FUWS01000005.1"/>
</dbReference>